<dbReference type="SUPFAM" id="SSF56672">
    <property type="entry name" value="DNA/RNA polymerases"/>
    <property type="match status" value="1"/>
</dbReference>
<dbReference type="InterPro" id="IPR050951">
    <property type="entry name" value="Retrovirus_Pol_polyprotein"/>
</dbReference>
<dbReference type="GO" id="GO:0003964">
    <property type="term" value="F:RNA-directed DNA polymerase activity"/>
    <property type="evidence" value="ECO:0007669"/>
    <property type="project" value="UniProtKB-KW"/>
</dbReference>
<dbReference type="InterPro" id="IPR041588">
    <property type="entry name" value="Integrase_H2C2"/>
</dbReference>
<protein>
    <submittedName>
        <fullName evidence="5">Reverse transcriptase domain-containing protein</fullName>
    </submittedName>
</protein>
<dbReference type="Gene3D" id="3.10.10.10">
    <property type="entry name" value="HIV Type 1 Reverse Transcriptase, subunit A, domain 1"/>
    <property type="match status" value="1"/>
</dbReference>
<keyword evidence="5" id="KW-0548">Nucleotidyltransferase</keyword>
<dbReference type="Pfam" id="PF13456">
    <property type="entry name" value="RVT_3"/>
    <property type="match status" value="1"/>
</dbReference>
<dbReference type="PANTHER" id="PTHR37984:SF5">
    <property type="entry name" value="PROTEIN NYNRIN-LIKE"/>
    <property type="match status" value="1"/>
</dbReference>
<dbReference type="EMBL" id="BKCJ010001762">
    <property type="protein sequence ID" value="GEU43837.1"/>
    <property type="molecule type" value="Genomic_DNA"/>
</dbReference>
<keyword evidence="5" id="KW-0808">Transferase</keyword>
<sequence length="1089" mass="121986">MTSEREITPPPVFSAMPTTTTTFAATTSENTPLAYRASTSTNPNPVISPAFVKANCETLESLLRDRRRQMRNNDLRTGFEYFSEDYDEEREMEARPRPARAVTPPLQAASPRVRKIRERVVGFEETQNRGESRVERNIEGGRPSEEASRGNGSQNANLPPLLAAHIGRSENGQPLQSSLTSAYRGQALPNNIGGNLPHKAHGLPFENSDGKPPIGGSFANLPRGGNVPSTFTNGNILPQNGFMHPVNIPSNSYPFYTLPMYTFPNMPAYANPNSAGLFPNPLGSVAPFICWIEDCPLPDRLKMPSHIGQLSHSVKGIKKEKAKSTDTPEGKARKTKYPEQMVTIGKQLPEHFKKELQNLLRANADIFAWTHVDMTGISRTIMVDGKPGKPFKTEHKLNEYSHIMPIKKNKRSLSPDRNVAARKEAKELTKVGILRKVKHQTWVANPVMVKKNDGGWRMCVDFTYKNKACPKDCYPLPEIDWKIESLAGFHLKCFLDAYKGYHQIQMAEGDEDKTAFFVGEGVFCYGKMPFGLKNTGATTYEEGMLSDIQETFERFRSINMKLNPKKCSFGVEEGSFLGHLITKQGIKANPSKIKVVIELEQPRALKDIQSLNKKLAALSRFLSKEAERSLPFFKGVTRDRTQLPCTKKAYIGIGACSKKASKILSSSHDNGSHSEKRVKEKKVSYPSNEWKLYTNRASSSDGVGVGLMLIDPTGLRIAREMEITKVAIFLDSKLVVNQIKGTYAAKQLSIKSYWQKVKTTLKGFEGYIVQHVRRNQNKNADALSKLASMTFEHLTKEVLVEVLAKRSIEEKEVLKVKIEQKRSWMSPIQEYLLSVLLPKDTKEAKKIRIQVPQYKLIRGNPYKISFFTLCLHCIAPPQTDKIIKEIHEGSCGFNAKPRSMVVRITKQGYYWPSMHMEVAKTIQDCDKCKEQSAIRKARMDEAITVESTWPFSYWGIHILGPLLMDPGGDFVLFPTSSQEQQGPHMISDVHKDEFYTLVSGWRIGFKAGAEDGVASWEEGTSIWVLEGTCFCRVGVRMAKNPKPNGEIQNLKFLGRGEACLLGYGAGRGMVIELRGINRDSYRVRGGDGA</sequence>
<dbReference type="PANTHER" id="PTHR37984">
    <property type="entry name" value="PROTEIN CBG26694"/>
    <property type="match status" value="1"/>
</dbReference>
<evidence type="ECO:0000259" key="2">
    <source>
        <dbReference type="Pfam" id="PF00078"/>
    </source>
</evidence>
<feature type="domain" description="RNase H type-1" evidence="3">
    <location>
        <begin position="714"/>
        <end position="786"/>
    </location>
</feature>
<feature type="domain" description="Integrase zinc-binding" evidence="4">
    <location>
        <begin position="878"/>
        <end position="931"/>
    </location>
</feature>
<dbReference type="Gene3D" id="3.30.420.10">
    <property type="entry name" value="Ribonuclease H-like superfamily/Ribonuclease H"/>
    <property type="match status" value="1"/>
</dbReference>
<feature type="region of interest" description="Disordered" evidence="1">
    <location>
        <begin position="313"/>
        <end position="336"/>
    </location>
</feature>
<dbReference type="GO" id="GO:0003676">
    <property type="term" value="F:nucleic acid binding"/>
    <property type="evidence" value="ECO:0007669"/>
    <property type="project" value="InterPro"/>
</dbReference>
<gene>
    <name evidence="5" type="ORF">Tci_015815</name>
</gene>
<dbReference type="InterPro" id="IPR002156">
    <property type="entry name" value="RNaseH_domain"/>
</dbReference>
<dbReference type="InterPro" id="IPR036397">
    <property type="entry name" value="RNaseH_sf"/>
</dbReference>
<organism evidence="5">
    <name type="scientific">Tanacetum cinerariifolium</name>
    <name type="common">Dalmatian daisy</name>
    <name type="synonym">Chrysanthemum cinerariifolium</name>
    <dbReference type="NCBI Taxonomy" id="118510"/>
    <lineage>
        <taxon>Eukaryota</taxon>
        <taxon>Viridiplantae</taxon>
        <taxon>Streptophyta</taxon>
        <taxon>Embryophyta</taxon>
        <taxon>Tracheophyta</taxon>
        <taxon>Spermatophyta</taxon>
        <taxon>Magnoliopsida</taxon>
        <taxon>eudicotyledons</taxon>
        <taxon>Gunneridae</taxon>
        <taxon>Pentapetalae</taxon>
        <taxon>asterids</taxon>
        <taxon>campanulids</taxon>
        <taxon>Asterales</taxon>
        <taxon>Asteraceae</taxon>
        <taxon>Asteroideae</taxon>
        <taxon>Anthemideae</taxon>
        <taxon>Anthemidinae</taxon>
        <taxon>Tanacetum</taxon>
    </lineage>
</organism>
<keyword evidence="5" id="KW-0695">RNA-directed DNA polymerase</keyword>
<comment type="caution">
    <text evidence="5">The sequence shown here is derived from an EMBL/GenBank/DDBJ whole genome shotgun (WGS) entry which is preliminary data.</text>
</comment>
<accession>A0A6L2K533</accession>
<feature type="compositionally biased region" description="Basic and acidic residues" evidence="1">
    <location>
        <begin position="124"/>
        <end position="148"/>
    </location>
</feature>
<reference evidence="5" key="1">
    <citation type="journal article" date="2019" name="Sci. Rep.">
        <title>Draft genome of Tanacetum cinerariifolium, the natural source of mosquito coil.</title>
        <authorList>
            <person name="Yamashiro T."/>
            <person name="Shiraishi A."/>
            <person name="Satake H."/>
            <person name="Nakayama K."/>
        </authorList>
    </citation>
    <scope>NUCLEOTIDE SEQUENCE</scope>
</reference>
<dbReference type="Pfam" id="PF00078">
    <property type="entry name" value="RVT_1"/>
    <property type="match status" value="1"/>
</dbReference>
<dbReference type="InterPro" id="IPR043502">
    <property type="entry name" value="DNA/RNA_pol_sf"/>
</dbReference>
<feature type="domain" description="Reverse transcriptase" evidence="2">
    <location>
        <begin position="449"/>
        <end position="536"/>
    </location>
</feature>
<feature type="region of interest" description="Disordered" evidence="1">
    <location>
        <begin position="124"/>
        <end position="159"/>
    </location>
</feature>
<evidence type="ECO:0000259" key="4">
    <source>
        <dbReference type="Pfam" id="PF17921"/>
    </source>
</evidence>
<proteinExistence type="predicted"/>
<evidence type="ECO:0000313" key="5">
    <source>
        <dbReference type="EMBL" id="GEU43837.1"/>
    </source>
</evidence>
<dbReference type="AlphaFoldDB" id="A0A6L2K533"/>
<dbReference type="CDD" id="cd01647">
    <property type="entry name" value="RT_LTR"/>
    <property type="match status" value="1"/>
</dbReference>
<name>A0A6L2K533_TANCI</name>
<dbReference type="Pfam" id="PF17921">
    <property type="entry name" value="Integrase_H2C2"/>
    <property type="match status" value="1"/>
</dbReference>
<dbReference type="Gene3D" id="1.10.340.70">
    <property type="match status" value="1"/>
</dbReference>
<feature type="compositionally biased region" description="Basic and acidic residues" evidence="1">
    <location>
        <begin position="317"/>
        <end position="332"/>
    </location>
</feature>
<evidence type="ECO:0000259" key="3">
    <source>
        <dbReference type="Pfam" id="PF13456"/>
    </source>
</evidence>
<dbReference type="Gene3D" id="3.30.70.270">
    <property type="match status" value="2"/>
</dbReference>
<evidence type="ECO:0000256" key="1">
    <source>
        <dbReference type="SAM" id="MobiDB-lite"/>
    </source>
</evidence>
<dbReference type="GO" id="GO:0004523">
    <property type="term" value="F:RNA-DNA hybrid ribonuclease activity"/>
    <property type="evidence" value="ECO:0007669"/>
    <property type="project" value="InterPro"/>
</dbReference>
<dbReference type="InterPro" id="IPR000477">
    <property type="entry name" value="RT_dom"/>
</dbReference>
<dbReference type="InterPro" id="IPR043128">
    <property type="entry name" value="Rev_trsase/Diguanyl_cyclase"/>
</dbReference>